<evidence type="ECO:0000259" key="5">
    <source>
        <dbReference type="Pfam" id="PF01370"/>
    </source>
</evidence>
<evidence type="ECO:0000256" key="3">
    <source>
        <dbReference type="ARBA" id="ARBA00023027"/>
    </source>
</evidence>
<accession>A0ABR2MAV7</accession>
<comment type="caution">
    <text evidence="6">The sequence shown here is derived from an EMBL/GenBank/DDBJ whole genome shotgun (WGS) entry which is preliminary data.</text>
</comment>
<dbReference type="EMBL" id="JBBWWR010000010">
    <property type="protein sequence ID" value="KAK8960819.1"/>
    <property type="molecule type" value="Genomic_DNA"/>
</dbReference>
<dbReference type="InterPro" id="IPR044516">
    <property type="entry name" value="UXS-like"/>
</dbReference>
<name>A0ABR2MAV7_9ASPA</name>
<evidence type="ECO:0000256" key="1">
    <source>
        <dbReference type="ARBA" id="ARBA00001911"/>
    </source>
</evidence>
<dbReference type="Pfam" id="PF01370">
    <property type="entry name" value="Epimerase"/>
    <property type="match status" value="1"/>
</dbReference>
<organism evidence="6 7">
    <name type="scientific">Platanthera guangdongensis</name>
    <dbReference type="NCBI Taxonomy" id="2320717"/>
    <lineage>
        <taxon>Eukaryota</taxon>
        <taxon>Viridiplantae</taxon>
        <taxon>Streptophyta</taxon>
        <taxon>Embryophyta</taxon>
        <taxon>Tracheophyta</taxon>
        <taxon>Spermatophyta</taxon>
        <taxon>Magnoliopsida</taxon>
        <taxon>Liliopsida</taxon>
        <taxon>Asparagales</taxon>
        <taxon>Orchidaceae</taxon>
        <taxon>Orchidoideae</taxon>
        <taxon>Orchideae</taxon>
        <taxon>Orchidinae</taxon>
        <taxon>Platanthera</taxon>
    </lineage>
</organism>
<keyword evidence="3" id="KW-0520">NAD</keyword>
<dbReference type="PANTHER" id="PTHR43078:SF48">
    <property type="entry name" value="UDP-GLUCURONATE DECARBOXYLASE"/>
    <property type="match status" value="1"/>
</dbReference>
<sequence length="55" mass="6350">MYGPHMCIDDGYVVSNFVAQALRRHPMTVYGDGKQTRSFQFVSDLVNNFLRLLKI</sequence>
<evidence type="ECO:0000256" key="4">
    <source>
        <dbReference type="ARBA" id="ARBA00023239"/>
    </source>
</evidence>
<dbReference type="Proteomes" id="UP001412067">
    <property type="component" value="Unassembled WGS sequence"/>
</dbReference>
<dbReference type="InterPro" id="IPR036291">
    <property type="entry name" value="NAD(P)-bd_dom_sf"/>
</dbReference>
<dbReference type="Gene3D" id="3.90.25.10">
    <property type="entry name" value="UDP-galactose 4-epimerase, domain 1"/>
    <property type="match status" value="1"/>
</dbReference>
<feature type="domain" description="NAD-dependent epimerase/dehydratase" evidence="5">
    <location>
        <begin position="1"/>
        <end position="54"/>
    </location>
</feature>
<keyword evidence="4" id="KW-0456">Lyase</keyword>
<comment type="cofactor">
    <cofactor evidence="1">
        <name>NAD(+)</name>
        <dbReference type="ChEBI" id="CHEBI:57540"/>
    </cofactor>
</comment>
<keyword evidence="7" id="KW-1185">Reference proteome</keyword>
<evidence type="ECO:0000313" key="7">
    <source>
        <dbReference type="Proteomes" id="UP001412067"/>
    </source>
</evidence>
<dbReference type="InterPro" id="IPR001509">
    <property type="entry name" value="Epimerase_deHydtase"/>
</dbReference>
<keyword evidence="2" id="KW-0210">Decarboxylase</keyword>
<protein>
    <submittedName>
        <fullName evidence="6">UDP-glucuronic acid decarboxylase 2</fullName>
    </submittedName>
</protein>
<dbReference type="PANTHER" id="PTHR43078">
    <property type="entry name" value="UDP-GLUCURONIC ACID DECARBOXYLASE-RELATED"/>
    <property type="match status" value="1"/>
</dbReference>
<proteinExistence type="predicted"/>
<evidence type="ECO:0000256" key="2">
    <source>
        <dbReference type="ARBA" id="ARBA00022793"/>
    </source>
</evidence>
<dbReference type="SUPFAM" id="SSF51735">
    <property type="entry name" value="NAD(P)-binding Rossmann-fold domains"/>
    <property type="match status" value="1"/>
</dbReference>
<evidence type="ECO:0000313" key="6">
    <source>
        <dbReference type="EMBL" id="KAK8960819.1"/>
    </source>
</evidence>
<reference evidence="6 7" key="1">
    <citation type="journal article" date="2022" name="Nat. Plants">
        <title>Genomes of leafy and leafless Platanthera orchids illuminate the evolution of mycoheterotrophy.</title>
        <authorList>
            <person name="Li M.H."/>
            <person name="Liu K.W."/>
            <person name="Li Z."/>
            <person name="Lu H.C."/>
            <person name="Ye Q.L."/>
            <person name="Zhang D."/>
            <person name="Wang J.Y."/>
            <person name="Li Y.F."/>
            <person name="Zhong Z.M."/>
            <person name="Liu X."/>
            <person name="Yu X."/>
            <person name="Liu D.K."/>
            <person name="Tu X.D."/>
            <person name="Liu B."/>
            <person name="Hao Y."/>
            <person name="Liao X.Y."/>
            <person name="Jiang Y.T."/>
            <person name="Sun W.H."/>
            <person name="Chen J."/>
            <person name="Chen Y.Q."/>
            <person name="Ai Y."/>
            <person name="Zhai J.W."/>
            <person name="Wu S.S."/>
            <person name="Zhou Z."/>
            <person name="Hsiao Y.Y."/>
            <person name="Wu W.L."/>
            <person name="Chen Y.Y."/>
            <person name="Lin Y.F."/>
            <person name="Hsu J.L."/>
            <person name="Li C.Y."/>
            <person name="Wang Z.W."/>
            <person name="Zhao X."/>
            <person name="Zhong W.Y."/>
            <person name="Ma X.K."/>
            <person name="Ma L."/>
            <person name="Huang J."/>
            <person name="Chen G.Z."/>
            <person name="Huang M.Z."/>
            <person name="Huang L."/>
            <person name="Peng D.H."/>
            <person name="Luo Y.B."/>
            <person name="Zou S.Q."/>
            <person name="Chen S.P."/>
            <person name="Lan S."/>
            <person name="Tsai W.C."/>
            <person name="Van de Peer Y."/>
            <person name="Liu Z.J."/>
        </authorList>
    </citation>
    <scope>NUCLEOTIDE SEQUENCE [LARGE SCALE GENOMIC DNA]</scope>
    <source>
        <strain evidence="6">Lor288</strain>
    </source>
</reference>
<gene>
    <name evidence="6" type="primary">UXS2</name>
    <name evidence="6" type="ORF">KSP40_PGU005081</name>
</gene>